<evidence type="ECO:0000313" key="8">
    <source>
        <dbReference type="Proteomes" id="UP000237144"/>
    </source>
</evidence>
<feature type="transmembrane region" description="Helical" evidence="5">
    <location>
        <begin position="1316"/>
        <end position="1336"/>
    </location>
</feature>
<dbReference type="CDD" id="cd15482">
    <property type="entry name" value="Sialidase_non-viral"/>
    <property type="match status" value="1"/>
</dbReference>
<dbReference type="InterPro" id="IPR006581">
    <property type="entry name" value="VPS10"/>
</dbReference>
<dbReference type="Gene3D" id="2.10.70.80">
    <property type="match status" value="2"/>
</dbReference>
<keyword evidence="8" id="KW-1185">Reference proteome</keyword>
<keyword evidence="4" id="KW-0325">Glycoprotein</keyword>
<organism evidence="7 8">
    <name type="scientific">Rhodotorula taiwanensis</name>
    <dbReference type="NCBI Taxonomy" id="741276"/>
    <lineage>
        <taxon>Eukaryota</taxon>
        <taxon>Fungi</taxon>
        <taxon>Dikarya</taxon>
        <taxon>Basidiomycota</taxon>
        <taxon>Pucciniomycotina</taxon>
        <taxon>Microbotryomycetes</taxon>
        <taxon>Sporidiobolales</taxon>
        <taxon>Sporidiobolaceae</taxon>
        <taxon>Rhodotorula</taxon>
    </lineage>
</organism>
<dbReference type="GO" id="GO:0005829">
    <property type="term" value="C:cytosol"/>
    <property type="evidence" value="ECO:0007669"/>
    <property type="project" value="GOC"/>
</dbReference>
<dbReference type="InterPro" id="IPR050310">
    <property type="entry name" value="VPS10-sortilin"/>
</dbReference>
<dbReference type="SMART" id="SM00602">
    <property type="entry name" value="VPS10"/>
    <property type="match status" value="2"/>
</dbReference>
<dbReference type="Proteomes" id="UP000237144">
    <property type="component" value="Unassembled WGS sequence"/>
</dbReference>
<dbReference type="InterPro" id="IPR031777">
    <property type="entry name" value="Sortilin_C"/>
</dbReference>
<dbReference type="Pfam" id="PF15902">
    <property type="entry name" value="Sortilin-Vps10"/>
    <property type="match status" value="2"/>
</dbReference>
<evidence type="ECO:0000313" key="7">
    <source>
        <dbReference type="EMBL" id="POY72199.1"/>
    </source>
</evidence>
<dbReference type="OrthoDB" id="443634at2759"/>
<dbReference type="EMBL" id="PJQD01000056">
    <property type="protein sequence ID" value="POY72199.1"/>
    <property type="molecule type" value="Genomic_DNA"/>
</dbReference>
<evidence type="ECO:0000259" key="6">
    <source>
        <dbReference type="SMART" id="SM00602"/>
    </source>
</evidence>
<evidence type="ECO:0000256" key="2">
    <source>
        <dbReference type="ARBA" id="ARBA00022737"/>
    </source>
</evidence>
<dbReference type="GO" id="GO:0006895">
    <property type="term" value="P:Golgi to endosome transport"/>
    <property type="evidence" value="ECO:0007669"/>
    <property type="project" value="TreeGrafter"/>
</dbReference>
<dbReference type="Pfam" id="PF15901">
    <property type="entry name" value="Sortilin_C"/>
    <property type="match status" value="2"/>
</dbReference>
<keyword evidence="5" id="KW-0812">Transmembrane</keyword>
<keyword evidence="2" id="KW-0677">Repeat</keyword>
<evidence type="ECO:0000256" key="3">
    <source>
        <dbReference type="ARBA" id="ARBA00023136"/>
    </source>
</evidence>
<dbReference type="Gene3D" id="3.30.60.270">
    <property type="match status" value="2"/>
</dbReference>
<dbReference type="Gene3D" id="2.130.10.10">
    <property type="entry name" value="YVTN repeat-like/Quinoprotein amine dehydrogenase"/>
    <property type="match status" value="1"/>
</dbReference>
<dbReference type="GO" id="GO:0006896">
    <property type="term" value="P:Golgi to vacuole transport"/>
    <property type="evidence" value="ECO:0007669"/>
    <property type="project" value="TreeGrafter"/>
</dbReference>
<keyword evidence="3 5" id="KW-0472">Membrane</keyword>
<dbReference type="PANTHER" id="PTHR12106">
    <property type="entry name" value="SORTILIN RELATED"/>
    <property type="match status" value="1"/>
</dbReference>
<dbReference type="STRING" id="741276.A0A2S5B5Z8"/>
<dbReference type="GO" id="GO:0016020">
    <property type="term" value="C:membrane"/>
    <property type="evidence" value="ECO:0007669"/>
    <property type="project" value="UniProtKB-SubCell"/>
</dbReference>
<feature type="domain" description="VPS10" evidence="6">
    <location>
        <begin position="687"/>
        <end position="1312"/>
    </location>
</feature>
<protein>
    <recommendedName>
        <fullName evidence="6">VPS10 domain-containing protein</fullName>
    </recommendedName>
</protein>
<dbReference type="GO" id="GO:0005794">
    <property type="term" value="C:Golgi apparatus"/>
    <property type="evidence" value="ECO:0007669"/>
    <property type="project" value="TreeGrafter"/>
</dbReference>
<evidence type="ECO:0000256" key="5">
    <source>
        <dbReference type="SAM" id="Phobius"/>
    </source>
</evidence>
<comment type="caution">
    <text evidence="7">The sequence shown here is derived from an EMBL/GenBank/DDBJ whole genome shotgun (WGS) entry which is preliminary data.</text>
</comment>
<reference evidence="7 8" key="1">
    <citation type="journal article" date="2018" name="Front. Microbiol.">
        <title>Prospects for Fungal Bioremediation of Acidic Radioactive Waste Sites: Characterization and Genome Sequence of Rhodotorula taiwanensis MD1149.</title>
        <authorList>
            <person name="Tkavc R."/>
            <person name="Matrosova V.Y."/>
            <person name="Grichenko O.E."/>
            <person name="Gostincar C."/>
            <person name="Volpe R.P."/>
            <person name="Klimenkova P."/>
            <person name="Gaidamakova E.K."/>
            <person name="Zhou C.E."/>
            <person name="Stewart B.J."/>
            <person name="Lyman M.G."/>
            <person name="Malfatti S.A."/>
            <person name="Rubinfeld B."/>
            <person name="Courtot M."/>
            <person name="Singh J."/>
            <person name="Dalgard C.L."/>
            <person name="Hamilton T."/>
            <person name="Frey K.G."/>
            <person name="Gunde-Cimerman N."/>
            <person name="Dugan L."/>
            <person name="Daly M.J."/>
        </authorList>
    </citation>
    <scope>NUCLEOTIDE SEQUENCE [LARGE SCALE GENOMIC DNA]</scope>
    <source>
        <strain evidence="7 8">MD1149</strain>
    </source>
</reference>
<dbReference type="InterPro" id="IPR015943">
    <property type="entry name" value="WD40/YVTN_repeat-like_dom_sf"/>
</dbReference>
<evidence type="ECO:0000256" key="4">
    <source>
        <dbReference type="ARBA" id="ARBA00023180"/>
    </source>
</evidence>
<proteinExistence type="predicted"/>
<sequence length="1430" mass="158709">MDEGKVWSIVEGVPHGESYMVVEHPYDTSVAFILSAGTTHYRTMNRGEVWQSFETPLAPSLSSNTLSFNARKPEWILYAGQKCETPGGWQGKVCHEETYYTQNTFSSSPKPLLAYTSRCLFAHEKKEFGSASGADVPDSLIFCAAYEPPSTDAASAAKKPTFSDAISSLLGGPPRALKESRLYSSTDWFSSEHEFVDLGIGKEARGVVGIGGVQKYLVTALKPSAAQSGSGGTGGGSAAGGGGEMVMYVTEDGKTWSRAQFPHGHGLRENAYTIVESTEHSILVDVNSSPGATAGTLFTSNSNGTYFVRSLENTNRNRMGIVDFEKIVGVEGVAIINTVQNVDAVEAGKEDKDLKTKITFDDGGHWTLIPAPPVDHKGKKVKCDVSDINSCSLHLHSVTQPHNYGRVFSSTAPGLVMGVGTIGSRLLPYDECDTFLSTDAGLTWKMVEDGAMKYEFGDRGSLLLMVEDEEPTDEIKYSFDYGKTWYEFDLGVKMRARLLTTVPDSTSLKFILLGTLTRKSQDKGSKGERHVIVHMDFESLKKRKCGPNDLEKWYARTIGGQPDCLMGHKQWFMRRKQDADCVIGEKWRDPVGREENCPCTDEDYECDYNFAPDEAAGQCRKDGDKFRGSSGYRLIPGNTCDVSRGIKKDALVEKPCSAANGTPGLVTHQSFTFPGYVLDHSYFSESHTILAFTNLNRVWQSSNEGFSWTEAIPNTHIVAMTMHGYNRERAYLITQGRTVHFSTDKGSTWHKFEAPADPNGLGIPVLDYHPINHDWLIWTGQIDCSEIDSQSCRAVAYMTKDNGRSWSKLEEYVRVCSWGRDKKLKIDEKVIFCESYRDKKGSQRAVQQNNNPLQLVAGEYFYTRKKTLFDNIVGFATFEEYMVAAQIAETSRAIGLQVSMDGKTFALARFPPNMQLENQAYTVLESTTDSVFLHVTTHADSGSEWGTLFKSNWNGTYYSPSLEYVNRDGKGFVDFEKMIGLDGIAVVNVVANPDEATLSSNKKLQTRITHNDGGRWKSLNPPSKDALGRTYDCSSTNCALHIHGYTERRDPRATYSSPSAVGLMLAVGTVGDHLRPYVDSDTFLTRDGGQTWEEVHKDAHMWEFGDAGSILILANDEQPTDRVTYTLNQGLTWQDYAFGEAIRVQSIVTVPTDTSRKFILFGTRADKPESTVAVHLDFSSITNVKCKLDLANPSNDDFELWSPSESREEACLFGMQALYHRRIRDRNCYVGERLPQPHKIEKHCPEFNYRRNAKGDCVLVDGAQPLEAEKTCAWNEPFWYDRTAYRKVPHSKCEGGLQLDKGARHVCPGHSTRGGLFWATMATLPFGIAALGAVWWSRRRSGGGKGRIRLPEPGEPGRSGIVEFLVSVPWFAIGLVGVVAEKVRDLEVPWLSERLRRSRRGGGAGAAGYRSLRLDDSLDAELLGDYDDEL</sequence>
<gene>
    <name evidence="7" type="ORF">BMF94_4775</name>
</gene>
<accession>A0A2S5B5Z8</accession>
<evidence type="ECO:0000256" key="1">
    <source>
        <dbReference type="ARBA" id="ARBA00004370"/>
    </source>
</evidence>
<dbReference type="InterPro" id="IPR031778">
    <property type="entry name" value="Sortilin_N"/>
</dbReference>
<feature type="domain" description="VPS10" evidence="6">
    <location>
        <begin position="2"/>
        <end position="661"/>
    </location>
</feature>
<comment type="subcellular location">
    <subcellularLocation>
        <location evidence="1">Membrane</location>
    </subcellularLocation>
</comment>
<keyword evidence="5" id="KW-1133">Transmembrane helix</keyword>
<dbReference type="GO" id="GO:0006623">
    <property type="term" value="P:protein targeting to vacuole"/>
    <property type="evidence" value="ECO:0007669"/>
    <property type="project" value="TreeGrafter"/>
</dbReference>
<dbReference type="PANTHER" id="PTHR12106:SF27">
    <property type="entry name" value="SORTILIN-RELATED RECEPTOR"/>
    <property type="match status" value="1"/>
</dbReference>
<name>A0A2S5B5Z8_9BASI</name>
<dbReference type="SUPFAM" id="SSF110296">
    <property type="entry name" value="Oligoxyloglucan reducing end-specific cellobiohydrolase"/>
    <property type="match status" value="3"/>
</dbReference>